<name>A0A559MKS7_9HELO</name>
<dbReference type="AlphaFoldDB" id="A0A559MKS7"/>
<comment type="caution">
    <text evidence="1">The sequence shown here is derived from an EMBL/GenBank/DDBJ whole genome shotgun (WGS) entry which is preliminary data.</text>
</comment>
<accession>A0A559MKS7</accession>
<sequence>MQLGSNSTGWFLLIRILHRGISFSMSKGRCG</sequence>
<gene>
    <name evidence="1" type="ORF">LAWI1_G003804</name>
</gene>
<dbReference type="EMBL" id="QGML01000114">
    <property type="protein sequence ID" value="TVY93563.1"/>
    <property type="molecule type" value="Genomic_DNA"/>
</dbReference>
<dbReference type="Proteomes" id="UP000315522">
    <property type="component" value="Unassembled WGS sequence"/>
</dbReference>
<proteinExistence type="predicted"/>
<evidence type="ECO:0000313" key="2">
    <source>
        <dbReference type="Proteomes" id="UP000315522"/>
    </source>
</evidence>
<reference evidence="1 2" key="1">
    <citation type="submission" date="2018-05" db="EMBL/GenBank/DDBJ databases">
        <title>Genome sequencing and assembly of the regulated plant pathogen Lachnellula willkommii and related sister species for the development of diagnostic species identification markers.</title>
        <authorList>
            <person name="Giroux E."/>
            <person name="Bilodeau G."/>
        </authorList>
    </citation>
    <scope>NUCLEOTIDE SEQUENCE [LARGE SCALE GENOMIC DNA]</scope>
    <source>
        <strain evidence="1 2">CBS 172.35</strain>
    </source>
</reference>
<protein>
    <submittedName>
        <fullName evidence="1">Uncharacterized protein</fullName>
    </submittedName>
</protein>
<organism evidence="1 2">
    <name type="scientific">Lachnellula willkommii</name>
    <dbReference type="NCBI Taxonomy" id="215461"/>
    <lineage>
        <taxon>Eukaryota</taxon>
        <taxon>Fungi</taxon>
        <taxon>Dikarya</taxon>
        <taxon>Ascomycota</taxon>
        <taxon>Pezizomycotina</taxon>
        <taxon>Leotiomycetes</taxon>
        <taxon>Helotiales</taxon>
        <taxon>Lachnaceae</taxon>
        <taxon>Lachnellula</taxon>
    </lineage>
</organism>
<evidence type="ECO:0000313" key="1">
    <source>
        <dbReference type="EMBL" id="TVY93563.1"/>
    </source>
</evidence>
<keyword evidence="2" id="KW-1185">Reference proteome</keyword>